<reference evidence="1 2" key="1">
    <citation type="submission" date="2023-10" db="EMBL/GenBank/DDBJ databases">
        <title>Production of high quality cheese from raw caw milk (raw cheese).</title>
        <authorList>
            <person name="Samouris G."/>
        </authorList>
    </citation>
    <scope>NUCLEOTIDE SEQUENCE [LARGE SCALE GENOMIC DNA]</scope>
    <source>
        <strain evidence="1 2">MRS-5</strain>
    </source>
</reference>
<accession>A0ABD5GPF2</accession>
<proteinExistence type="predicted"/>
<evidence type="ECO:0000313" key="2">
    <source>
        <dbReference type="Proteomes" id="UP001186159"/>
    </source>
</evidence>
<protein>
    <submittedName>
        <fullName evidence="1">AbiH family protein</fullName>
    </submittedName>
</protein>
<dbReference type="EMBL" id="JAWHVN010000027">
    <property type="protein sequence ID" value="MDV2618979.1"/>
    <property type="molecule type" value="Genomic_DNA"/>
</dbReference>
<name>A0ABD5GPF2_9LACT</name>
<comment type="caution">
    <text evidence="1">The sequence shown here is derived from an EMBL/GenBank/DDBJ whole genome shotgun (WGS) entry which is preliminary data.</text>
</comment>
<dbReference type="InterPro" id="IPR025935">
    <property type="entry name" value="AbiH"/>
</dbReference>
<sequence length="271" mass="32543">MRKKISIFGEEWDCRLDLRRDLSKFIDKFKEELVKLDSSIDIYGNHDLIKNFALNHFNDVVKEEYIWIPYLYVSFQGWIQTITVEHAKKIYEIEENSAVVSFNYTDTMEEVYQQNEVLHLHGFLRELEDLVLGFHSKELDEKLPGLETSFTKEHKEIRKASAEHGFKSPNSNKFHDENIRRFYKPVNLLKDLIESFVKNKNIHEVIALGHSYNKIDWVYFKEIIRCVPEAKYLFSYFSQNDRENIKNMIFNNKFDVNYDEIHVDSFKIKEY</sequence>
<evidence type="ECO:0000313" key="1">
    <source>
        <dbReference type="EMBL" id="MDV2618979.1"/>
    </source>
</evidence>
<dbReference type="RefSeq" id="WP_317070975.1">
    <property type="nucleotide sequence ID" value="NZ_JAWHVN010000027.1"/>
</dbReference>
<gene>
    <name evidence="1" type="ORF">RZO27_07525</name>
</gene>
<dbReference type="AlphaFoldDB" id="A0ABD5GPF2"/>
<dbReference type="Pfam" id="PF14253">
    <property type="entry name" value="AbiH"/>
    <property type="match status" value="1"/>
</dbReference>
<organism evidence="1 2">
    <name type="scientific">Lactococcus lactis</name>
    <dbReference type="NCBI Taxonomy" id="1358"/>
    <lineage>
        <taxon>Bacteria</taxon>
        <taxon>Bacillati</taxon>
        <taxon>Bacillota</taxon>
        <taxon>Bacilli</taxon>
        <taxon>Lactobacillales</taxon>
        <taxon>Streptococcaceae</taxon>
        <taxon>Lactococcus</taxon>
    </lineage>
</organism>
<dbReference type="Proteomes" id="UP001186159">
    <property type="component" value="Unassembled WGS sequence"/>
</dbReference>